<dbReference type="SUPFAM" id="SSF48295">
    <property type="entry name" value="TrpR-like"/>
    <property type="match status" value="1"/>
</dbReference>
<dbReference type="FunFam" id="1.10.8.60:FF:000003">
    <property type="entry name" value="Chromosomal replication initiator protein DnaA"/>
    <property type="match status" value="1"/>
</dbReference>
<evidence type="ECO:0000256" key="4">
    <source>
        <dbReference type="ARBA" id="ARBA00022741"/>
    </source>
</evidence>
<feature type="region of interest" description="Disordered" evidence="12">
    <location>
        <begin position="98"/>
        <end position="142"/>
    </location>
</feature>
<feature type="region of interest" description="Disordered" evidence="12">
    <location>
        <begin position="157"/>
        <end position="286"/>
    </location>
</feature>
<protein>
    <recommendedName>
        <fullName evidence="8 9">Chromosomal replication initiator protein DnaA</fullName>
    </recommendedName>
</protein>
<dbReference type="GO" id="GO:0003688">
    <property type="term" value="F:DNA replication origin binding"/>
    <property type="evidence" value="ECO:0007669"/>
    <property type="project" value="UniProtKB-UniRule"/>
</dbReference>
<keyword evidence="6 8" id="KW-0446">Lipid-binding</keyword>
<proteinExistence type="inferred from homology"/>
<dbReference type="Pfam" id="PF00308">
    <property type="entry name" value="Bac_DnaA"/>
    <property type="match status" value="1"/>
</dbReference>
<feature type="binding site" evidence="8">
    <location>
        <position position="346"/>
    </location>
    <ligand>
        <name>ATP</name>
        <dbReference type="ChEBI" id="CHEBI:30616"/>
    </ligand>
</feature>
<dbReference type="HAMAP" id="MF_00377">
    <property type="entry name" value="DnaA_bact"/>
    <property type="match status" value="1"/>
</dbReference>
<comment type="subcellular location">
    <subcellularLocation>
        <location evidence="8">Cytoplasm</location>
    </subcellularLocation>
</comment>
<dbReference type="InterPro" id="IPR027417">
    <property type="entry name" value="P-loop_NTPase"/>
</dbReference>
<organism evidence="15 16">
    <name type="scientific">Galliscardovia ingluviei</name>
    <dbReference type="NCBI Taxonomy" id="1769422"/>
    <lineage>
        <taxon>Bacteria</taxon>
        <taxon>Bacillati</taxon>
        <taxon>Actinomycetota</taxon>
        <taxon>Actinomycetes</taxon>
        <taxon>Bifidobacteriales</taxon>
        <taxon>Bifidobacteriaceae</taxon>
        <taxon>Galliscardovia</taxon>
    </lineage>
</organism>
<evidence type="ECO:0000256" key="11">
    <source>
        <dbReference type="RuleBase" id="RU004227"/>
    </source>
</evidence>
<dbReference type="Gene3D" id="1.10.8.60">
    <property type="match status" value="1"/>
</dbReference>
<evidence type="ECO:0000313" key="15">
    <source>
        <dbReference type="EMBL" id="GGI15057.1"/>
    </source>
</evidence>
<comment type="similarity">
    <text evidence="1 8 11">Belongs to the DnaA family.</text>
</comment>
<dbReference type="NCBIfam" id="TIGR00362">
    <property type="entry name" value="DnaA"/>
    <property type="match status" value="1"/>
</dbReference>
<keyword evidence="3 8" id="KW-0235">DNA replication</keyword>
<dbReference type="SMART" id="SM00382">
    <property type="entry name" value="AAA"/>
    <property type="match status" value="1"/>
</dbReference>
<reference evidence="15" key="1">
    <citation type="journal article" date="2014" name="Int. J. Syst. Evol. Microbiol.">
        <title>Complete genome sequence of Corynebacterium casei LMG S-19264T (=DSM 44701T), isolated from a smear-ripened cheese.</title>
        <authorList>
            <consortium name="US DOE Joint Genome Institute (JGI-PGF)"/>
            <person name="Walter F."/>
            <person name="Albersmeier A."/>
            <person name="Kalinowski J."/>
            <person name="Ruckert C."/>
        </authorList>
    </citation>
    <scope>NUCLEOTIDE SEQUENCE</scope>
    <source>
        <strain evidence="15">CCM 8606</strain>
    </source>
</reference>
<dbReference type="AlphaFoldDB" id="A0A8J3AIE2"/>
<dbReference type="Pfam" id="PF08299">
    <property type="entry name" value="Bac_DnaA_C"/>
    <property type="match status" value="1"/>
</dbReference>
<keyword evidence="5 8" id="KW-0067">ATP-binding</keyword>
<dbReference type="SUPFAM" id="SSF52540">
    <property type="entry name" value="P-loop containing nucleoside triphosphate hydrolases"/>
    <property type="match status" value="1"/>
</dbReference>
<dbReference type="Gene3D" id="1.10.1750.10">
    <property type="match status" value="1"/>
</dbReference>
<keyword evidence="16" id="KW-1185">Reference proteome</keyword>
<keyword evidence="2 8" id="KW-0963">Cytoplasm</keyword>
<dbReference type="PANTHER" id="PTHR30050:SF2">
    <property type="entry name" value="CHROMOSOMAL REPLICATION INITIATOR PROTEIN DNAA"/>
    <property type="match status" value="1"/>
</dbReference>
<dbReference type="PROSITE" id="PS01008">
    <property type="entry name" value="DNAA"/>
    <property type="match status" value="1"/>
</dbReference>
<dbReference type="GO" id="GO:0006270">
    <property type="term" value="P:DNA replication initiation"/>
    <property type="evidence" value="ECO:0007669"/>
    <property type="project" value="UniProtKB-UniRule"/>
</dbReference>
<feature type="region of interest" description="Domain I, interacts with DnaA modulators" evidence="8">
    <location>
        <begin position="1"/>
        <end position="204"/>
    </location>
</feature>
<evidence type="ECO:0000313" key="16">
    <source>
        <dbReference type="Proteomes" id="UP000619536"/>
    </source>
</evidence>
<dbReference type="PRINTS" id="PR00051">
    <property type="entry name" value="DNAA"/>
</dbReference>
<dbReference type="Proteomes" id="UP000619536">
    <property type="component" value="Unassembled WGS sequence"/>
</dbReference>
<dbReference type="InterPro" id="IPR010921">
    <property type="entry name" value="Trp_repressor/repl_initiator"/>
</dbReference>
<dbReference type="InterPro" id="IPR001957">
    <property type="entry name" value="Chromosome_initiator_DnaA"/>
</dbReference>
<feature type="binding site" evidence="8">
    <location>
        <position position="342"/>
    </location>
    <ligand>
        <name>ATP</name>
        <dbReference type="ChEBI" id="CHEBI:30616"/>
    </ligand>
</feature>
<evidence type="ECO:0000256" key="7">
    <source>
        <dbReference type="ARBA" id="ARBA00023125"/>
    </source>
</evidence>
<feature type="compositionally biased region" description="Polar residues" evidence="12">
    <location>
        <begin position="157"/>
        <end position="174"/>
    </location>
</feature>
<sequence length="644" mass="70345">MDQLDQHNASPADNAARIWTNASASLRASGLLTPRELACVDDISPVSVFDSMIVLNASNETTRSTVEQKHEVMEALQAANGGIPLTPLIKIVPPRPSLAQRNAMRKSPTQAPAQSSQGGQQLPNQSINSQPVQPQSAQVQQFSTPVQQFGTQVQDAGNIQPTNMQPSSGVTQYADSGVGQPSSQAQSFNTQQQPQQFNAQQFAQPNTSYAVGSAQPSQSAAPAQPLHAEQPIHWQGSSAATTPSTAGAYTQPSGNTNPHFVQQRFDDTLPLSGNDDSSLSPLELNRGKNKTTRDKLTHLDVNATFATFVPGDSNRFAHSAALAVAESPGRTFNPLCIYGGSGLGKTHLLNAIGNYALKEDPTLKVRYVNSEEFINDFIESLQGSAQTGGIITEFHRRYREVDVLLIDDIQFLGGKGETLQQFFHTFNALHSANKQIVIASDVAPKNLKGFEERLITRFESGLSVDVLPPDLETRIAILRMKAQISGLDIPEDALDFIAEQVTDNVRELEGALTRVTAMASLNDQVITRSLVQQTLQDFFTAEVEIRPTDIINIVATYFSVSFDEIVGPWRAKNVVFPRQVAMYLTRELTSQSLHDIGLIFGGRDHSTVMHACKKIQTAMSQEREVYNYVTELTNKIKRQPTANH</sequence>
<evidence type="ECO:0000256" key="12">
    <source>
        <dbReference type="SAM" id="MobiDB-lite"/>
    </source>
</evidence>
<feature type="compositionally biased region" description="Low complexity" evidence="12">
    <location>
        <begin position="237"/>
        <end position="246"/>
    </location>
</feature>
<comment type="domain">
    <text evidence="8">Domain I is involved in oligomerization and binding regulators, domain II is flexibile and of varying length in different bacteria, domain III forms the AAA+ region, while domain IV binds dsDNA.</text>
</comment>
<gene>
    <name evidence="8" type="primary">dnaA</name>
    <name evidence="15" type="ORF">GCM10007377_14010</name>
</gene>
<comment type="subunit">
    <text evidence="8">Oligomerizes as a right-handed, spiral filament on DNA at oriC.</text>
</comment>
<keyword evidence="4 8" id="KW-0547">Nucleotide-binding</keyword>
<evidence type="ECO:0000256" key="8">
    <source>
        <dbReference type="HAMAP-Rule" id="MF_00377"/>
    </source>
</evidence>
<comment type="caution">
    <text evidence="15">The sequence shown here is derived from an EMBL/GenBank/DDBJ whole genome shotgun (WGS) entry which is preliminary data.</text>
</comment>
<dbReference type="CDD" id="cd06571">
    <property type="entry name" value="Bac_DnaA_C"/>
    <property type="match status" value="1"/>
</dbReference>
<dbReference type="GO" id="GO:0008289">
    <property type="term" value="F:lipid binding"/>
    <property type="evidence" value="ECO:0007669"/>
    <property type="project" value="UniProtKB-KW"/>
</dbReference>
<dbReference type="GO" id="GO:0006275">
    <property type="term" value="P:regulation of DNA replication"/>
    <property type="evidence" value="ECO:0007669"/>
    <property type="project" value="UniProtKB-UniRule"/>
</dbReference>
<dbReference type="PANTHER" id="PTHR30050">
    <property type="entry name" value="CHROMOSOMAL REPLICATION INITIATOR PROTEIN DNAA"/>
    <property type="match status" value="1"/>
</dbReference>
<dbReference type="RefSeq" id="WP_229714823.1">
    <property type="nucleotide sequence ID" value="NZ_BMDH01000004.1"/>
</dbReference>
<dbReference type="InterPro" id="IPR003593">
    <property type="entry name" value="AAA+_ATPase"/>
</dbReference>
<evidence type="ECO:0000259" key="14">
    <source>
        <dbReference type="SMART" id="SM00760"/>
    </source>
</evidence>
<dbReference type="GO" id="GO:0005524">
    <property type="term" value="F:ATP binding"/>
    <property type="evidence" value="ECO:0007669"/>
    <property type="project" value="UniProtKB-UniRule"/>
</dbReference>
<dbReference type="GO" id="GO:0005737">
    <property type="term" value="C:cytoplasm"/>
    <property type="evidence" value="ECO:0007669"/>
    <property type="project" value="UniProtKB-SubCell"/>
</dbReference>
<evidence type="ECO:0000259" key="13">
    <source>
        <dbReference type="SMART" id="SM00382"/>
    </source>
</evidence>
<evidence type="ECO:0000256" key="2">
    <source>
        <dbReference type="ARBA" id="ARBA00022490"/>
    </source>
</evidence>
<evidence type="ECO:0000256" key="6">
    <source>
        <dbReference type="ARBA" id="ARBA00023121"/>
    </source>
</evidence>
<dbReference type="InterPro" id="IPR020591">
    <property type="entry name" value="Chromosome_initiator_DnaA-like"/>
</dbReference>
<evidence type="ECO:0000256" key="5">
    <source>
        <dbReference type="ARBA" id="ARBA00022840"/>
    </source>
</evidence>
<feature type="compositionally biased region" description="Low complexity" evidence="12">
    <location>
        <begin position="110"/>
        <end position="141"/>
    </location>
</feature>
<dbReference type="FunFam" id="3.40.50.300:FF:000668">
    <property type="entry name" value="Chromosomal replication initiator protein DnaA"/>
    <property type="match status" value="1"/>
</dbReference>
<feature type="binding site" evidence="8">
    <location>
        <position position="344"/>
    </location>
    <ligand>
        <name>ATP</name>
        <dbReference type="ChEBI" id="CHEBI:30616"/>
    </ligand>
</feature>
<feature type="binding site" evidence="8">
    <location>
        <position position="345"/>
    </location>
    <ligand>
        <name>ATP</name>
        <dbReference type="ChEBI" id="CHEBI:30616"/>
    </ligand>
</feature>
<keyword evidence="7 8" id="KW-0238">DNA-binding</keyword>
<dbReference type="InterPro" id="IPR018312">
    <property type="entry name" value="Chromosome_initiator_DnaA_CS"/>
</dbReference>
<evidence type="ECO:0000256" key="9">
    <source>
        <dbReference type="NCBIfam" id="TIGR00362"/>
    </source>
</evidence>
<comment type="function">
    <text evidence="8 10">Plays an essential role in the initiation and regulation of chromosomal replication. ATP-DnaA binds to the origin of replication (oriC) to initiate formation of the DNA replication initiation complex once per cell cycle. Binds the DnaA box (a 9 base pair repeat at the origin) and separates the double-stranded (ds)DNA. Forms a right-handed helical filament on oriC DNA; dsDNA binds to the exterior of the filament while single-stranded (ss)DNA is stabiized in the filament's interior. The ATP-DnaA-oriC complex binds and stabilizes one strand of the AT-rich DNA unwinding element (DUE), permitting loading of DNA polymerase. After initiation quickly degrades to an ADP-DnaA complex that is not apt for DNA replication. Binds acidic phospholipids.</text>
</comment>
<comment type="caution">
    <text evidence="8">Lacks conserved residue(s) required for the propagation of feature annotation.</text>
</comment>
<feature type="domain" description="AAA+ ATPase" evidence="13">
    <location>
        <begin position="331"/>
        <end position="470"/>
    </location>
</feature>
<feature type="compositionally biased region" description="Low complexity" evidence="12">
    <location>
        <begin position="182"/>
        <end position="225"/>
    </location>
</feature>
<feature type="domain" description="Chromosomal replication initiator DnaA C-terminal" evidence="14">
    <location>
        <begin position="546"/>
        <end position="615"/>
    </location>
</feature>
<dbReference type="SMART" id="SM00760">
    <property type="entry name" value="Bac_DnaA_C"/>
    <property type="match status" value="1"/>
</dbReference>
<dbReference type="InterPro" id="IPR013317">
    <property type="entry name" value="DnaA_dom"/>
</dbReference>
<evidence type="ECO:0000256" key="1">
    <source>
        <dbReference type="ARBA" id="ARBA00006583"/>
    </source>
</evidence>
<accession>A0A8J3AIE2</accession>
<reference evidence="15" key="2">
    <citation type="submission" date="2020-09" db="EMBL/GenBank/DDBJ databases">
        <authorList>
            <person name="Sun Q."/>
            <person name="Sedlacek I."/>
        </authorList>
    </citation>
    <scope>NUCLEOTIDE SEQUENCE</scope>
    <source>
        <strain evidence="15">CCM 8606</strain>
    </source>
</reference>
<dbReference type="EMBL" id="BMDH01000004">
    <property type="protein sequence ID" value="GGI15057.1"/>
    <property type="molecule type" value="Genomic_DNA"/>
</dbReference>
<evidence type="ECO:0000256" key="10">
    <source>
        <dbReference type="RuleBase" id="RU000577"/>
    </source>
</evidence>
<feature type="compositionally biased region" description="Polar residues" evidence="12">
    <location>
        <begin position="247"/>
        <end position="260"/>
    </location>
</feature>
<dbReference type="GO" id="GO:0005886">
    <property type="term" value="C:plasma membrane"/>
    <property type="evidence" value="ECO:0007669"/>
    <property type="project" value="TreeGrafter"/>
</dbReference>
<feature type="region of interest" description="Domain IV, binds dsDNA" evidence="8">
    <location>
        <begin position="520"/>
        <end position="644"/>
    </location>
</feature>
<dbReference type="CDD" id="cd00009">
    <property type="entry name" value="AAA"/>
    <property type="match status" value="1"/>
</dbReference>
<dbReference type="Gene3D" id="3.40.50.300">
    <property type="entry name" value="P-loop containing nucleotide triphosphate hydrolases"/>
    <property type="match status" value="1"/>
</dbReference>
<name>A0A8J3AIE2_9BIFI</name>
<dbReference type="InterPro" id="IPR013159">
    <property type="entry name" value="DnaA_C"/>
</dbReference>
<evidence type="ECO:0000256" key="3">
    <source>
        <dbReference type="ARBA" id="ARBA00022705"/>
    </source>
</evidence>